<feature type="compositionally biased region" description="Acidic residues" evidence="1">
    <location>
        <begin position="519"/>
        <end position="531"/>
    </location>
</feature>
<evidence type="ECO:0000313" key="4">
    <source>
        <dbReference type="Proteomes" id="UP000239563"/>
    </source>
</evidence>
<dbReference type="AlphaFoldDB" id="A0A2N8U5Y0"/>
<dbReference type="GO" id="GO:0048309">
    <property type="term" value="P:endoplasmic reticulum inheritance"/>
    <property type="evidence" value="ECO:0007669"/>
    <property type="project" value="TreeGrafter"/>
</dbReference>
<feature type="compositionally biased region" description="Pro residues" evidence="1">
    <location>
        <begin position="663"/>
        <end position="673"/>
    </location>
</feature>
<keyword evidence="2 3" id="KW-0812">Transmembrane</keyword>
<proteinExistence type="predicted"/>
<organism evidence="3 4">
    <name type="scientific">Sporisorium reilianum f. sp. reilianum</name>
    <dbReference type="NCBI Taxonomy" id="72559"/>
    <lineage>
        <taxon>Eukaryota</taxon>
        <taxon>Fungi</taxon>
        <taxon>Dikarya</taxon>
        <taxon>Basidiomycota</taxon>
        <taxon>Ustilaginomycotina</taxon>
        <taxon>Ustilaginomycetes</taxon>
        <taxon>Ustilaginales</taxon>
        <taxon>Ustilaginaceae</taxon>
        <taxon>Sporisorium</taxon>
    </lineage>
</organism>
<protein>
    <submittedName>
        <fullName evidence="3">Related to ICE2-integral ER membrane protein with type-III transmembrane domains</fullName>
    </submittedName>
</protein>
<feature type="transmembrane region" description="Helical" evidence="2">
    <location>
        <begin position="681"/>
        <end position="701"/>
    </location>
</feature>
<feature type="compositionally biased region" description="Low complexity" evidence="1">
    <location>
        <begin position="444"/>
        <end position="465"/>
    </location>
</feature>
<dbReference type="PANTHER" id="PTHR31726">
    <property type="entry name" value="PROTEIN ICE2"/>
    <property type="match status" value="1"/>
</dbReference>
<feature type="transmembrane region" description="Helical" evidence="2">
    <location>
        <begin position="69"/>
        <end position="88"/>
    </location>
</feature>
<keyword evidence="2" id="KW-1133">Transmembrane helix</keyword>
<feature type="transmembrane region" description="Helical" evidence="2">
    <location>
        <begin position="36"/>
        <end position="57"/>
    </location>
</feature>
<feature type="compositionally biased region" description="Basic and acidic residues" evidence="1">
    <location>
        <begin position="538"/>
        <end position="549"/>
    </location>
</feature>
<evidence type="ECO:0000256" key="2">
    <source>
        <dbReference type="SAM" id="Phobius"/>
    </source>
</evidence>
<dbReference type="InterPro" id="IPR013635">
    <property type="entry name" value="Ice2"/>
</dbReference>
<feature type="transmembrane region" description="Helical" evidence="2">
    <location>
        <begin position="713"/>
        <end position="733"/>
    </location>
</feature>
<feature type="compositionally biased region" description="Low complexity" evidence="1">
    <location>
        <begin position="624"/>
        <end position="640"/>
    </location>
</feature>
<evidence type="ECO:0000313" key="3">
    <source>
        <dbReference type="EMBL" id="SJX60089.1"/>
    </source>
</evidence>
<sequence length="754" mass="81748">MSFVKSLAVNFGRVATFIQVLFYLPLALDIAGQDAFLALSASLASYYLFLSTVRLLTRGTRLAWIGQTLAVFQFIVIPACLLVCFNVYSPPSATIFPPRRPDSLDRTATEAITTLFSRRPGSASLDSLDPDDLQSLTGFDALDRSISTSVAVFFWLARRVPRWWHTLLRISSPFFSLLEGVASLLVIQSLASTSRWIIASSLATPSPRYQRASSPATPSARGAAWMSNTFIMRSLASIGFGASEVWQIFFLLVSATIYVTAAFALYVSFDGATKDRPGTAAAIATSVTSTLWLTAIAFAIRKGNVIETSLMFAYVVFNIYQLGPSLSFTPDPISLIRSFKANTHGRAFVDKLPRSLQAPLTSKILQAAGGLIEVIAHWLGQSVDFIHAAGAALPKSVIVSLIYRLMVLYAASRILPMLKGSVAPHRRDADAGINRTASWGRTRTSVGEESEWSSSGTGSSVSSFVGTEVEELEEEVWDDDEGRWILQRRRLRRRRRRRTPFDGELESGSSTNSETSRGDDDEVEEYSEDDSGVAYNDDGTKSLADELKEPMSLADKLKSPPPPPSTATTAAAALRGKAGAARQHKRARKGKLGGRRGSPIRVGPTSPKQPPKSLSNGDASTDRSSTTPSAAPDPTSPSSATRKRPNISRPPSEARRHKRPRRPTPPSSPPSPATPSTQAEAFTSFISILVSYSRLILIAVYSHLLLLDQKNQIYWRFLTVGLTLVLWGLEIVISKEDDAGVGGVGELGAAAGRA</sequence>
<reference evidence="3 4" key="1">
    <citation type="submission" date="2017-02" db="EMBL/GenBank/DDBJ databases">
        <authorList>
            <person name="Peterson S.W."/>
        </authorList>
    </citation>
    <scope>NUCLEOTIDE SEQUENCE [LARGE SCALE GENOMIC DNA]</scope>
    <source>
        <strain evidence="3 4">SRS1_H2-8</strain>
    </source>
</reference>
<keyword evidence="2" id="KW-0472">Membrane</keyword>
<dbReference type="GO" id="GO:0032541">
    <property type="term" value="C:cortical endoplasmic reticulum"/>
    <property type="evidence" value="ECO:0007669"/>
    <property type="project" value="TreeGrafter"/>
</dbReference>
<feature type="compositionally biased region" description="Polar residues" evidence="1">
    <location>
        <begin position="612"/>
        <end position="623"/>
    </location>
</feature>
<name>A0A2N8U5Y0_9BASI</name>
<accession>A0A2N8U5Y0</accession>
<feature type="region of interest" description="Disordered" evidence="1">
    <location>
        <begin position="501"/>
        <end position="677"/>
    </location>
</feature>
<dbReference type="GO" id="GO:0005789">
    <property type="term" value="C:endoplasmic reticulum membrane"/>
    <property type="evidence" value="ECO:0007669"/>
    <property type="project" value="TreeGrafter"/>
</dbReference>
<dbReference type="GO" id="GO:0000921">
    <property type="term" value="P:septin ring assembly"/>
    <property type="evidence" value="ECO:0007669"/>
    <property type="project" value="TreeGrafter"/>
</dbReference>
<feature type="compositionally biased region" description="Low complexity" evidence="1">
    <location>
        <begin position="566"/>
        <end position="581"/>
    </location>
</feature>
<dbReference type="Proteomes" id="UP000239563">
    <property type="component" value="Chromosome I"/>
</dbReference>
<gene>
    <name evidence="3" type="ORF">SRS1_11403</name>
</gene>
<dbReference type="GO" id="GO:0097038">
    <property type="term" value="C:perinuclear endoplasmic reticulum"/>
    <property type="evidence" value="ECO:0007669"/>
    <property type="project" value="TreeGrafter"/>
</dbReference>
<dbReference type="Pfam" id="PF08426">
    <property type="entry name" value="ICE2"/>
    <property type="match status" value="2"/>
</dbReference>
<feature type="transmembrane region" description="Helical" evidence="2">
    <location>
        <begin position="245"/>
        <end position="267"/>
    </location>
</feature>
<feature type="transmembrane region" description="Helical" evidence="2">
    <location>
        <begin position="7"/>
        <end position="24"/>
    </location>
</feature>
<evidence type="ECO:0000256" key="1">
    <source>
        <dbReference type="SAM" id="MobiDB-lite"/>
    </source>
</evidence>
<dbReference type="PANTHER" id="PTHR31726:SF2">
    <property type="entry name" value="PROTEIN ICE2"/>
    <property type="match status" value="1"/>
</dbReference>
<feature type="region of interest" description="Disordered" evidence="1">
    <location>
        <begin position="426"/>
        <end position="465"/>
    </location>
</feature>
<feature type="transmembrane region" description="Helical" evidence="2">
    <location>
        <begin position="279"/>
        <end position="300"/>
    </location>
</feature>
<feature type="compositionally biased region" description="Basic residues" evidence="1">
    <location>
        <begin position="582"/>
        <end position="594"/>
    </location>
</feature>
<dbReference type="EMBL" id="LT795054">
    <property type="protein sequence ID" value="SJX60089.1"/>
    <property type="molecule type" value="Genomic_DNA"/>
</dbReference>